<dbReference type="Proteomes" id="UP001432000">
    <property type="component" value="Chromosome"/>
</dbReference>
<comment type="similarity">
    <text evidence="2">Belongs to the zinc-containing alcohol dehydrogenase family.</text>
</comment>
<protein>
    <submittedName>
        <fullName evidence="7">Alcohol dehydrogenase catalytic domain-containing protein</fullName>
    </submittedName>
</protein>
<dbReference type="InterPro" id="IPR013149">
    <property type="entry name" value="ADH-like_C"/>
</dbReference>
<feature type="domain" description="Enoyl reductase (ER)" evidence="6">
    <location>
        <begin position="13"/>
        <end position="366"/>
    </location>
</feature>
<keyword evidence="8" id="KW-1185">Reference proteome</keyword>
<dbReference type="Gene3D" id="3.90.180.10">
    <property type="entry name" value="Medium-chain alcohol dehydrogenases, catalytic domain"/>
    <property type="match status" value="1"/>
</dbReference>
<reference evidence="7 8" key="1">
    <citation type="submission" date="2024-03" db="EMBL/GenBank/DDBJ databases">
        <title>Natural products discovery in diverse microorganisms through a two-stage MS feature dereplication strategy.</title>
        <authorList>
            <person name="Zhang R."/>
        </authorList>
    </citation>
    <scope>NUCLEOTIDE SEQUENCE [LARGE SCALE GENOMIC DNA]</scope>
    <source>
        <strain evidence="7 8">18930</strain>
    </source>
</reference>
<evidence type="ECO:0000313" key="8">
    <source>
        <dbReference type="Proteomes" id="UP001432000"/>
    </source>
</evidence>
<dbReference type="PANTHER" id="PTHR43350:SF21">
    <property type="entry name" value="S-NITROSOMYCOTHIOL REDUCTASE MSCR"/>
    <property type="match status" value="1"/>
</dbReference>
<evidence type="ECO:0000256" key="4">
    <source>
        <dbReference type="ARBA" id="ARBA00022833"/>
    </source>
</evidence>
<dbReference type="Pfam" id="PF00107">
    <property type="entry name" value="ADH_zinc_N"/>
    <property type="match status" value="1"/>
</dbReference>
<keyword evidence="4" id="KW-0862">Zinc</keyword>
<dbReference type="SUPFAM" id="SSF50129">
    <property type="entry name" value="GroES-like"/>
    <property type="match status" value="1"/>
</dbReference>
<accession>A0ABZ2PIW7</accession>
<proteinExistence type="inferred from homology"/>
<dbReference type="InterPro" id="IPR011032">
    <property type="entry name" value="GroES-like_sf"/>
</dbReference>
<dbReference type="InterPro" id="IPR013154">
    <property type="entry name" value="ADH-like_N"/>
</dbReference>
<dbReference type="InterPro" id="IPR036291">
    <property type="entry name" value="NAD(P)-bd_dom_sf"/>
</dbReference>
<keyword evidence="5" id="KW-0560">Oxidoreductase</keyword>
<evidence type="ECO:0000256" key="3">
    <source>
        <dbReference type="ARBA" id="ARBA00022723"/>
    </source>
</evidence>
<dbReference type="InterPro" id="IPR020843">
    <property type="entry name" value="ER"/>
</dbReference>
<name>A0ABZ2PIW7_9NOCA</name>
<comment type="cofactor">
    <cofactor evidence="1">
        <name>Zn(2+)</name>
        <dbReference type="ChEBI" id="CHEBI:29105"/>
    </cofactor>
</comment>
<evidence type="ECO:0000256" key="1">
    <source>
        <dbReference type="ARBA" id="ARBA00001947"/>
    </source>
</evidence>
<evidence type="ECO:0000256" key="5">
    <source>
        <dbReference type="ARBA" id="ARBA00023002"/>
    </source>
</evidence>
<dbReference type="Gene3D" id="3.40.50.720">
    <property type="entry name" value="NAD(P)-binding Rossmann-like Domain"/>
    <property type="match status" value="1"/>
</dbReference>
<organism evidence="7 8">
    <name type="scientific">Rhodococcus sovatensis</name>
    <dbReference type="NCBI Taxonomy" id="1805840"/>
    <lineage>
        <taxon>Bacteria</taxon>
        <taxon>Bacillati</taxon>
        <taxon>Actinomycetota</taxon>
        <taxon>Actinomycetes</taxon>
        <taxon>Mycobacteriales</taxon>
        <taxon>Nocardiaceae</taxon>
        <taxon>Rhodococcus</taxon>
    </lineage>
</organism>
<dbReference type="Pfam" id="PF08240">
    <property type="entry name" value="ADH_N"/>
    <property type="match status" value="1"/>
</dbReference>
<dbReference type="RefSeq" id="WP_338889227.1">
    <property type="nucleotide sequence ID" value="NZ_CP147846.1"/>
</dbReference>
<dbReference type="PANTHER" id="PTHR43350">
    <property type="entry name" value="NAD-DEPENDENT ALCOHOL DEHYDROGENASE"/>
    <property type="match status" value="1"/>
</dbReference>
<sequence length="368" mass="38123">MTIISAAAVFNPSDSALRMTELTVRAPRRGEVLVRIKSACVCHSDLHMIDGDWEKDSKRYVGGHEAAGVIEQLGDGTTGVQTGDHVVLSWFAACGTCRKCAAGKPWLCSDASAGAHQLPDGTTATTDVDGEPTWPVLGLGAFSQFVVVPMSAVVVVPRTLPFEVAALIGCAVTTGIGAVIHTAEVEFGSAAVVIGCGGVGQSVIMGLSMIGADPIIAVDLDPDRRVMAEALGATLTLDGADPELRTKIFEATDGGADYVFEAVGLESTIQSSPDLLTSGGAVVLVGMTPAGVTARIDPLDLTDRSKRIIGCHYGSGNPAVDFPLMARMYASGKLPLDRLIGSVRPLSEINEALADLKNATGLRTVLVP</sequence>
<dbReference type="SUPFAM" id="SSF51735">
    <property type="entry name" value="NAD(P)-binding Rossmann-fold domains"/>
    <property type="match status" value="1"/>
</dbReference>
<evidence type="ECO:0000313" key="7">
    <source>
        <dbReference type="EMBL" id="WXG68802.1"/>
    </source>
</evidence>
<evidence type="ECO:0000256" key="2">
    <source>
        <dbReference type="ARBA" id="ARBA00008072"/>
    </source>
</evidence>
<dbReference type="EMBL" id="CP147846">
    <property type="protein sequence ID" value="WXG68802.1"/>
    <property type="molecule type" value="Genomic_DNA"/>
</dbReference>
<gene>
    <name evidence="7" type="ORF">WDS16_27090</name>
</gene>
<keyword evidence="3" id="KW-0479">Metal-binding</keyword>
<dbReference type="SMART" id="SM00829">
    <property type="entry name" value="PKS_ER"/>
    <property type="match status" value="1"/>
</dbReference>
<evidence type="ECO:0000259" key="6">
    <source>
        <dbReference type="SMART" id="SM00829"/>
    </source>
</evidence>